<name>A0ABU6CV45_9GAMM</name>
<organism evidence="1 2">
    <name type="scientific">Candidatus Thiothrix phosphatis</name>
    <dbReference type="NCBI Taxonomy" id="3112415"/>
    <lineage>
        <taxon>Bacteria</taxon>
        <taxon>Pseudomonadati</taxon>
        <taxon>Pseudomonadota</taxon>
        <taxon>Gammaproteobacteria</taxon>
        <taxon>Thiotrichales</taxon>
        <taxon>Thiotrichaceae</taxon>
        <taxon>Thiothrix</taxon>
    </lineage>
</organism>
<dbReference type="RefSeq" id="WP_324694015.1">
    <property type="nucleotide sequence ID" value="NZ_JAYMYJ010000049.1"/>
</dbReference>
<dbReference type="PROSITE" id="PS51257">
    <property type="entry name" value="PROKAR_LIPOPROTEIN"/>
    <property type="match status" value="1"/>
</dbReference>
<reference evidence="2" key="1">
    <citation type="submission" date="2023-07" db="EMBL/GenBank/DDBJ databases">
        <title>The carbon used by Thiothrix.</title>
        <authorList>
            <person name="Chen L."/>
        </authorList>
    </citation>
    <scope>NUCLEOTIDE SEQUENCE [LARGE SCALE GENOMIC DNA]</scope>
</reference>
<evidence type="ECO:0000313" key="1">
    <source>
        <dbReference type="EMBL" id="MEB4590654.1"/>
    </source>
</evidence>
<reference evidence="1 2" key="2">
    <citation type="submission" date="2024-01" db="EMBL/GenBank/DDBJ databases">
        <authorList>
            <person name="Xie X."/>
        </authorList>
    </citation>
    <scope>NUCLEOTIDE SEQUENCE [LARGE SCALE GENOMIC DNA]</scope>
    <source>
        <strain evidence="1">SCUT-1</strain>
    </source>
</reference>
<protein>
    <submittedName>
        <fullName evidence="1">Uncharacterized protein</fullName>
    </submittedName>
</protein>
<evidence type="ECO:0000313" key="2">
    <source>
        <dbReference type="Proteomes" id="UP001308005"/>
    </source>
</evidence>
<keyword evidence="2" id="KW-1185">Reference proteome</keyword>
<gene>
    <name evidence="1" type="ORF">VSS37_06665</name>
</gene>
<proteinExistence type="predicted"/>
<dbReference type="Proteomes" id="UP001308005">
    <property type="component" value="Unassembled WGS sequence"/>
</dbReference>
<dbReference type="EMBL" id="JAYMYJ010000049">
    <property type="protein sequence ID" value="MEB4590654.1"/>
    <property type="molecule type" value="Genomic_DNA"/>
</dbReference>
<accession>A0ABU6CV45</accession>
<sequence length="110" mass="11993">MRVSGILIVISLLSGCQDKPKPQLAVELPPTRPVATIYQVAISIGAAPCYQKPQADSQLITLLQDKQLVDLASLEEGTVKTGQEYWLQIHPRFGSFPGCYVNTDNLVPIS</sequence>
<comment type="caution">
    <text evidence="1">The sequence shown here is derived from an EMBL/GenBank/DDBJ whole genome shotgun (WGS) entry which is preliminary data.</text>
</comment>